<accession>A0AAV2BBC4</accession>
<evidence type="ECO:0000256" key="1">
    <source>
        <dbReference type="SAM" id="MobiDB-lite"/>
    </source>
</evidence>
<name>A0AAV2BBC4_9ARAC</name>
<dbReference type="Proteomes" id="UP001497382">
    <property type="component" value="Unassembled WGS sequence"/>
</dbReference>
<feature type="region of interest" description="Disordered" evidence="1">
    <location>
        <begin position="29"/>
        <end position="95"/>
    </location>
</feature>
<reference evidence="3 4" key="1">
    <citation type="submission" date="2024-04" db="EMBL/GenBank/DDBJ databases">
        <authorList>
            <person name="Rising A."/>
            <person name="Reimegard J."/>
            <person name="Sonavane S."/>
            <person name="Akerstrom W."/>
            <person name="Nylinder S."/>
            <person name="Hedman E."/>
            <person name="Kallberg Y."/>
        </authorList>
    </citation>
    <scope>NUCLEOTIDE SEQUENCE [LARGE SCALE GENOMIC DNA]</scope>
</reference>
<sequence length="95" mass="10156">MFVKTSTPNMKSAIVLSLCLLILHMGTAEAQRTRRPGGSRATGMGSGGPSGVRYPTDDEDDRRIRYPPASERGTSTGGLHAGKWPGGFYSGSKWL</sequence>
<gene>
    <name evidence="3" type="ORF">LARSCL_LOCUS18253</name>
</gene>
<organism evidence="3 4">
    <name type="scientific">Larinioides sclopetarius</name>
    <dbReference type="NCBI Taxonomy" id="280406"/>
    <lineage>
        <taxon>Eukaryota</taxon>
        <taxon>Metazoa</taxon>
        <taxon>Ecdysozoa</taxon>
        <taxon>Arthropoda</taxon>
        <taxon>Chelicerata</taxon>
        <taxon>Arachnida</taxon>
        <taxon>Araneae</taxon>
        <taxon>Araneomorphae</taxon>
        <taxon>Entelegynae</taxon>
        <taxon>Araneoidea</taxon>
        <taxon>Araneidae</taxon>
        <taxon>Larinioides</taxon>
    </lineage>
</organism>
<protein>
    <recommendedName>
        <fullName evidence="5">Secreted protein</fullName>
    </recommendedName>
</protein>
<evidence type="ECO:0000313" key="3">
    <source>
        <dbReference type="EMBL" id="CAL1293543.1"/>
    </source>
</evidence>
<feature type="signal peptide" evidence="2">
    <location>
        <begin position="1"/>
        <end position="30"/>
    </location>
</feature>
<proteinExistence type="predicted"/>
<dbReference type="AlphaFoldDB" id="A0AAV2BBC4"/>
<evidence type="ECO:0008006" key="5">
    <source>
        <dbReference type="Google" id="ProtNLM"/>
    </source>
</evidence>
<evidence type="ECO:0000256" key="2">
    <source>
        <dbReference type="SAM" id="SignalP"/>
    </source>
</evidence>
<feature type="chain" id="PRO_5043472093" description="Secreted protein" evidence="2">
    <location>
        <begin position="31"/>
        <end position="95"/>
    </location>
</feature>
<feature type="compositionally biased region" description="Gly residues" evidence="1">
    <location>
        <begin position="75"/>
        <end position="89"/>
    </location>
</feature>
<comment type="caution">
    <text evidence="3">The sequence shown here is derived from an EMBL/GenBank/DDBJ whole genome shotgun (WGS) entry which is preliminary data.</text>
</comment>
<evidence type="ECO:0000313" key="4">
    <source>
        <dbReference type="Proteomes" id="UP001497382"/>
    </source>
</evidence>
<dbReference type="EMBL" id="CAXIEN010000329">
    <property type="protein sequence ID" value="CAL1293543.1"/>
    <property type="molecule type" value="Genomic_DNA"/>
</dbReference>
<keyword evidence="4" id="KW-1185">Reference proteome</keyword>
<keyword evidence="2" id="KW-0732">Signal</keyword>